<dbReference type="PANTHER" id="PTHR37477:SF1">
    <property type="entry name" value="COBALT-PRECORRIN-5A HYDROLASE"/>
    <property type="match status" value="1"/>
</dbReference>
<proteinExistence type="predicted"/>
<dbReference type="PANTHER" id="PTHR37477">
    <property type="entry name" value="COBALT-PRECORRIN-5A HYDROLASE"/>
    <property type="match status" value="1"/>
</dbReference>
<feature type="domain" description="CobE/GbiG C-terminal" evidence="1">
    <location>
        <begin position="5"/>
        <end position="121"/>
    </location>
</feature>
<dbReference type="InterPro" id="IPR002750">
    <property type="entry name" value="CobE/GbiG_C"/>
</dbReference>
<dbReference type="Pfam" id="PF01890">
    <property type="entry name" value="CbiG_C"/>
    <property type="match status" value="1"/>
</dbReference>
<gene>
    <name evidence="2" type="ORF">HGA07_04420</name>
</gene>
<organism evidence="2 3">
    <name type="scientific">Nocardia veterana</name>
    <dbReference type="NCBI Taxonomy" id="132249"/>
    <lineage>
        <taxon>Bacteria</taxon>
        <taxon>Bacillati</taxon>
        <taxon>Actinomycetota</taxon>
        <taxon>Actinomycetes</taxon>
        <taxon>Mycobacteriales</taxon>
        <taxon>Nocardiaceae</taxon>
        <taxon>Nocardia</taxon>
    </lineage>
</organism>
<evidence type="ECO:0000313" key="3">
    <source>
        <dbReference type="Proteomes" id="UP000523447"/>
    </source>
</evidence>
<comment type="caution">
    <text evidence="2">The sequence shown here is derived from an EMBL/GenBank/DDBJ whole genome shotgun (WGS) entry which is preliminary data.</text>
</comment>
<evidence type="ECO:0000259" key="1">
    <source>
        <dbReference type="Pfam" id="PF01890"/>
    </source>
</evidence>
<keyword evidence="3" id="KW-1185">Reference proteome</keyword>
<sequence length="132" mass="13094">MTGAVVVGIGARPEPEAAAIVSAVRKVVGDRSIRCLATVDRRAHEPGLVAAAAKLGVPVVVFTASELAQVDVPGPAHRTALAVGTPSVAEAAALLACRRGGGSGRLIVPKTAFATITVAVAEPDSTRPGISG</sequence>
<dbReference type="InterPro" id="IPR052553">
    <property type="entry name" value="CbiG_hydrolase"/>
</dbReference>
<dbReference type="EMBL" id="JAAXPE010000002">
    <property type="protein sequence ID" value="NKY84866.1"/>
    <property type="molecule type" value="Genomic_DNA"/>
</dbReference>
<reference evidence="2 3" key="1">
    <citation type="submission" date="2020-04" db="EMBL/GenBank/DDBJ databases">
        <title>MicrobeNet Type strains.</title>
        <authorList>
            <person name="Nicholson A.C."/>
        </authorList>
    </citation>
    <scope>NUCLEOTIDE SEQUENCE [LARGE SCALE GENOMIC DNA]</scope>
    <source>
        <strain evidence="2 3">DSM 44445</strain>
    </source>
</reference>
<dbReference type="InterPro" id="IPR036518">
    <property type="entry name" value="CobE/GbiG_C_sf"/>
</dbReference>
<dbReference type="RefSeq" id="WP_051031663.1">
    <property type="nucleotide sequence ID" value="NZ_CAWPHS010000012.1"/>
</dbReference>
<accession>A0A7X6LUI4</accession>
<dbReference type="GO" id="GO:0009236">
    <property type="term" value="P:cobalamin biosynthetic process"/>
    <property type="evidence" value="ECO:0007669"/>
    <property type="project" value="InterPro"/>
</dbReference>
<dbReference type="AlphaFoldDB" id="A0A7X6LUI4"/>
<dbReference type="Gene3D" id="3.30.420.180">
    <property type="entry name" value="CobE/GbiG C-terminal domain"/>
    <property type="match status" value="1"/>
</dbReference>
<dbReference type="SUPFAM" id="SSF159664">
    <property type="entry name" value="CobE/GbiG C-terminal domain-like"/>
    <property type="match status" value="1"/>
</dbReference>
<dbReference type="Proteomes" id="UP000523447">
    <property type="component" value="Unassembled WGS sequence"/>
</dbReference>
<protein>
    <submittedName>
        <fullName evidence="2">Cobalamin biosynthesis protein</fullName>
    </submittedName>
</protein>
<evidence type="ECO:0000313" key="2">
    <source>
        <dbReference type="EMBL" id="NKY84866.1"/>
    </source>
</evidence>
<name>A0A7X6LUI4_9NOCA</name>